<dbReference type="PANTHER" id="PTHR43272">
    <property type="entry name" value="LONG-CHAIN-FATTY-ACID--COA LIGASE"/>
    <property type="match status" value="1"/>
</dbReference>
<dbReference type="Gene3D" id="1.10.1200.10">
    <property type="entry name" value="ACP-like"/>
    <property type="match status" value="1"/>
</dbReference>
<dbReference type="PANTHER" id="PTHR43272:SF33">
    <property type="entry name" value="AMP-BINDING DOMAIN-CONTAINING PROTEIN-RELATED"/>
    <property type="match status" value="1"/>
</dbReference>
<reference evidence="8 9" key="1">
    <citation type="journal article" date="2019" name="Emerg. Microbes Infect.">
        <title>Comprehensive subspecies identification of 175 nontuberculous mycobacteria species based on 7547 genomic profiles.</title>
        <authorList>
            <person name="Matsumoto Y."/>
            <person name="Kinjo T."/>
            <person name="Motooka D."/>
            <person name="Nabeya D."/>
            <person name="Jung N."/>
            <person name="Uechi K."/>
            <person name="Horii T."/>
            <person name="Iida T."/>
            <person name="Fujita J."/>
            <person name="Nakamura S."/>
        </authorList>
    </citation>
    <scope>NUCLEOTIDE SEQUENCE [LARGE SCALE GENOMIC DNA]</scope>
    <source>
        <strain evidence="8 9">JCM 16018</strain>
    </source>
</reference>
<keyword evidence="5" id="KW-0560">Oxidoreductase</keyword>
<dbReference type="PROSITE" id="PS50075">
    <property type="entry name" value="CARRIER"/>
    <property type="match status" value="1"/>
</dbReference>
<dbReference type="Pfam" id="PF00550">
    <property type="entry name" value="PP-binding"/>
    <property type="match status" value="1"/>
</dbReference>
<feature type="binding site" evidence="5">
    <location>
        <position position="505"/>
    </location>
    <ligand>
        <name>AMP</name>
        <dbReference type="ChEBI" id="CHEBI:456215"/>
    </ligand>
</feature>
<dbReference type="GO" id="GO:0016020">
    <property type="term" value="C:membrane"/>
    <property type="evidence" value="ECO:0007669"/>
    <property type="project" value="TreeGrafter"/>
</dbReference>
<dbReference type="EMBL" id="AP022582">
    <property type="protein sequence ID" value="BBY03646.1"/>
    <property type="molecule type" value="Genomic_DNA"/>
</dbReference>
<evidence type="ECO:0000313" key="9">
    <source>
        <dbReference type="Proteomes" id="UP000466632"/>
    </source>
</evidence>
<comment type="catalytic activity">
    <reaction evidence="5">
        <text>a carboxylate + ATP + NADPH + H(+) = an aldehyde + AMP + diphosphate + NADP(+)</text>
        <dbReference type="Rhea" id="RHEA:50916"/>
        <dbReference type="ChEBI" id="CHEBI:15378"/>
        <dbReference type="ChEBI" id="CHEBI:17478"/>
        <dbReference type="ChEBI" id="CHEBI:29067"/>
        <dbReference type="ChEBI" id="CHEBI:30616"/>
        <dbReference type="ChEBI" id="CHEBI:33019"/>
        <dbReference type="ChEBI" id="CHEBI:57783"/>
        <dbReference type="ChEBI" id="CHEBI:58349"/>
        <dbReference type="ChEBI" id="CHEBI:456215"/>
    </reaction>
</comment>
<keyword evidence="5" id="KW-0521">NADP</keyword>
<evidence type="ECO:0000259" key="7">
    <source>
        <dbReference type="PROSITE" id="PS50075"/>
    </source>
</evidence>
<dbReference type="InterPro" id="IPR042099">
    <property type="entry name" value="ANL_N_sf"/>
</dbReference>
<feature type="binding site" evidence="5">
    <location>
        <position position="969"/>
    </location>
    <ligand>
        <name>NADP(+)</name>
        <dbReference type="ChEBI" id="CHEBI:58349"/>
    </ligand>
</feature>
<dbReference type="InterPro" id="IPR009081">
    <property type="entry name" value="PP-bd_ACP"/>
</dbReference>
<dbReference type="SUPFAM" id="SSF47336">
    <property type="entry name" value="ACP-like"/>
    <property type="match status" value="1"/>
</dbReference>
<feature type="binding site" evidence="5">
    <location>
        <begin position="427"/>
        <end position="428"/>
    </location>
    <ligand>
        <name>AMP</name>
        <dbReference type="ChEBI" id="CHEBI:456215"/>
    </ligand>
</feature>
<dbReference type="SUPFAM" id="SSF56801">
    <property type="entry name" value="Acetyl-CoA synthetase-like"/>
    <property type="match status" value="1"/>
</dbReference>
<evidence type="ECO:0000256" key="5">
    <source>
        <dbReference type="HAMAP-Rule" id="MF_02247"/>
    </source>
</evidence>
<comment type="function">
    <text evidence="5">Catalyzes the ATP- and NADPH-dependent reduction of carboxylic acids to the corresponding aldehydes.</text>
</comment>
<protein>
    <recommendedName>
        <fullName evidence="5">Carboxylic acid reductase</fullName>
        <shortName evidence="5">CAR</shortName>
        <ecNumber evidence="5">1.2.1.-</ecNumber>
    </recommendedName>
    <alternativeName>
        <fullName evidence="5">ATP/NADPH-dependent carboxylic acid reductase</fullName>
    </alternativeName>
</protein>
<feature type="binding site" evidence="5">
    <location>
        <position position="933"/>
    </location>
    <ligand>
        <name>NADP(+)</name>
        <dbReference type="ChEBI" id="CHEBI:58349"/>
    </ligand>
</feature>
<dbReference type="HAMAP" id="MF_02247">
    <property type="entry name" value="Carbox_acid_reduct"/>
    <property type="match status" value="1"/>
</dbReference>
<dbReference type="Pfam" id="PF00501">
    <property type="entry name" value="AMP-binding"/>
    <property type="match status" value="1"/>
</dbReference>
<feature type="modified residue" description="O-(pantetheine 4'-phosphoryl)serine" evidence="5">
    <location>
        <position position="701"/>
    </location>
</feature>
<gene>
    <name evidence="5" type="primary">car</name>
    <name evidence="8" type="ORF">MSEO_41450</name>
</gene>
<dbReference type="InterPro" id="IPR036291">
    <property type="entry name" value="NAD(P)-bd_dom_sf"/>
</dbReference>
<keyword evidence="4 5" id="KW-0067">ATP-binding</keyword>
<feature type="region of interest" description="Disordered" evidence="6">
    <location>
        <begin position="1"/>
        <end position="43"/>
    </location>
</feature>
<dbReference type="GO" id="GO:0050661">
    <property type="term" value="F:NADP binding"/>
    <property type="evidence" value="ECO:0007669"/>
    <property type="project" value="UniProtKB-UniRule"/>
</dbReference>
<feature type="binding site" evidence="5">
    <location>
        <position position="837"/>
    </location>
    <ligand>
        <name>NADP(+)</name>
        <dbReference type="ChEBI" id="CHEBI:58349"/>
    </ligand>
</feature>
<feature type="binding site" evidence="5">
    <location>
        <begin position="800"/>
        <end position="803"/>
    </location>
    <ligand>
        <name>NADP(+)</name>
        <dbReference type="ChEBI" id="CHEBI:58349"/>
    </ligand>
</feature>
<feature type="binding site" evidence="5">
    <location>
        <position position="432"/>
    </location>
    <ligand>
        <name>AMP</name>
        <dbReference type="ChEBI" id="CHEBI:456215"/>
    </ligand>
</feature>
<feature type="binding site" evidence="5">
    <location>
        <begin position="893"/>
        <end position="895"/>
    </location>
    <ligand>
        <name>NADP(+)</name>
        <dbReference type="ChEBI" id="CHEBI:58349"/>
    </ligand>
</feature>
<dbReference type="AlphaFoldDB" id="A0A7I7P449"/>
<feature type="binding site" evidence="5">
    <location>
        <position position="973"/>
    </location>
    <ligand>
        <name>NADP(+)</name>
        <dbReference type="ChEBI" id="CHEBI:58349"/>
    </ligand>
</feature>
<evidence type="ECO:0000256" key="3">
    <source>
        <dbReference type="ARBA" id="ARBA00022741"/>
    </source>
</evidence>
<dbReference type="CDD" id="cd17632">
    <property type="entry name" value="AFD_CAR-like"/>
    <property type="match status" value="1"/>
</dbReference>
<comment type="cofactor">
    <cofactor evidence="5">
        <name>pantetheine 4'-phosphate</name>
        <dbReference type="ChEBI" id="CHEBI:47942"/>
    </cofactor>
    <text evidence="5">Binds 1 phosphopantetheine covalently.</text>
</comment>
<feature type="domain" description="Carrier" evidence="7">
    <location>
        <begin position="664"/>
        <end position="742"/>
    </location>
</feature>
<dbReference type="GO" id="GO:0005524">
    <property type="term" value="F:ATP binding"/>
    <property type="evidence" value="ECO:0007669"/>
    <property type="project" value="UniProtKB-UniRule"/>
</dbReference>
<dbReference type="InterPro" id="IPR013120">
    <property type="entry name" value="FAR_NAD-bd"/>
</dbReference>
<accession>A0A7I7P449</accession>
<comment type="caution">
    <text evidence="5">Lacks conserved residue(s) required for the propagation of feature annotation.</text>
</comment>
<feature type="binding site" evidence="5">
    <location>
        <position position="996"/>
    </location>
    <ligand>
        <name>NADP(+)</name>
        <dbReference type="ChEBI" id="CHEBI:58349"/>
    </ligand>
</feature>
<dbReference type="NCBIfam" id="TIGR01746">
    <property type="entry name" value="Thioester-redct"/>
    <property type="match status" value="1"/>
</dbReference>
<evidence type="ECO:0000313" key="8">
    <source>
        <dbReference type="EMBL" id="BBY03646.1"/>
    </source>
</evidence>
<feature type="binding site" evidence="5">
    <location>
        <position position="311"/>
    </location>
    <ligand>
        <name>AMP</name>
        <dbReference type="ChEBI" id="CHEBI:456215"/>
    </ligand>
</feature>
<dbReference type="InterPro" id="IPR036736">
    <property type="entry name" value="ACP-like_sf"/>
</dbReference>
<dbReference type="Gene3D" id="3.40.50.12780">
    <property type="entry name" value="N-terminal domain of ligase-like"/>
    <property type="match status" value="1"/>
</dbReference>
<dbReference type="InterPro" id="IPR020845">
    <property type="entry name" value="AMP-binding_CS"/>
</dbReference>
<proteinExistence type="inferred from homology"/>
<dbReference type="InterPro" id="IPR010080">
    <property type="entry name" value="Thioester_reductase-like_dom"/>
</dbReference>
<keyword evidence="1 5" id="KW-0596">Phosphopantetheine</keyword>
<dbReference type="EC" id="1.2.1.-" evidence="5"/>
<evidence type="ECO:0000256" key="4">
    <source>
        <dbReference type="ARBA" id="ARBA00022840"/>
    </source>
</evidence>
<dbReference type="GO" id="GO:0004467">
    <property type="term" value="F:long-chain fatty acid-CoA ligase activity"/>
    <property type="evidence" value="ECO:0007669"/>
    <property type="project" value="TreeGrafter"/>
</dbReference>
<dbReference type="InterPro" id="IPR046407">
    <property type="entry name" value="CAR"/>
</dbReference>
<dbReference type="InterPro" id="IPR020806">
    <property type="entry name" value="PKS_PP-bd"/>
</dbReference>
<comment type="similarity">
    <text evidence="5">Belongs to the ATP-dependent AMP-binding enzyme family. Carboxylic acid reductase subfamily.</text>
</comment>
<dbReference type="NCBIfam" id="NF041592">
    <property type="entry name" value="carboxyl_red"/>
    <property type="match status" value="1"/>
</dbReference>
<dbReference type="Proteomes" id="UP000466632">
    <property type="component" value="Chromosome"/>
</dbReference>
<dbReference type="Gene3D" id="3.40.50.720">
    <property type="entry name" value="NAD(P)-binding Rossmann-like Domain"/>
    <property type="match status" value="1"/>
</dbReference>
<feature type="compositionally biased region" description="Basic and acidic residues" evidence="6">
    <location>
        <begin position="1"/>
        <end position="10"/>
    </location>
</feature>
<organism evidence="8 9">
    <name type="scientific">Mycobacterium seoulense</name>
    <dbReference type="NCBI Taxonomy" id="386911"/>
    <lineage>
        <taxon>Bacteria</taxon>
        <taxon>Bacillati</taxon>
        <taxon>Actinomycetota</taxon>
        <taxon>Actinomycetes</taxon>
        <taxon>Mycobacteriales</taxon>
        <taxon>Mycobacteriaceae</taxon>
        <taxon>Mycobacterium</taxon>
    </lineage>
</organism>
<feature type="compositionally biased region" description="Basic and acidic residues" evidence="6">
    <location>
        <begin position="19"/>
        <end position="41"/>
    </location>
</feature>
<evidence type="ECO:0000256" key="6">
    <source>
        <dbReference type="SAM" id="MobiDB-lite"/>
    </source>
</evidence>
<evidence type="ECO:0000256" key="2">
    <source>
        <dbReference type="ARBA" id="ARBA00022553"/>
    </source>
</evidence>
<name>A0A7I7P449_9MYCO</name>
<dbReference type="PROSITE" id="PS00455">
    <property type="entry name" value="AMP_BINDING"/>
    <property type="match status" value="1"/>
</dbReference>
<dbReference type="KEGG" id="mseo:MSEO_41450"/>
<dbReference type="RefSeq" id="WP_163683286.1">
    <property type="nucleotide sequence ID" value="NZ_AP022582.1"/>
</dbReference>
<dbReference type="InterPro" id="IPR000873">
    <property type="entry name" value="AMP-dep_synth/lig_dom"/>
</dbReference>
<keyword evidence="3 5" id="KW-0547">Nucleotide-binding</keyword>
<comment type="domain">
    <text evidence="5">The N-terminal domain likely catalyzes substrate activation by formation of an initial acyl-AMP intermediate, the central region contains the phosphopantetheine attachment site, and the C-terminal domain catalyzes the reduction by NADPH of the intermediate thioester formed from the attack of the phosphopantetheine thiol at the carbonyl carbon of acyl-AMP.</text>
</comment>
<dbReference type="GO" id="GO:0016620">
    <property type="term" value="F:oxidoreductase activity, acting on the aldehyde or oxo group of donors, NAD or NADP as acceptor"/>
    <property type="evidence" value="ECO:0007669"/>
    <property type="project" value="UniProtKB-UniRule"/>
</dbReference>
<dbReference type="Pfam" id="PF07993">
    <property type="entry name" value="NAD_binding_4"/>
    <property type="match status" value="1"/>
</dbReference>
<dbReference type="SMART" id="SM00823">
    <property type="entry name" value="PKS_PP"/>
    <property type="match status" value="1"/>
</dbReference>
<sequence length="1196" mass="130024">MTGDAGREKSTGAGPGSPARERVAGRIRRLDVEDEQFRNAKPDPALQRTARRPGLRLTEILQTYIDGYADRPALGWRARSLVTDPENGRSTTQLLPRFETISYRDLWAGVGAIAAAWRRDATEPVRPGDFVATVGFASAEYLTLDLVCGYLGLVAVPLQHNAAASRLRPIVAEVEPRVLAAGAGYLDLAVEAALGSASVRRLVVFDYVPEIDDQREALERARAKLSAAGMTVTIETFDELIERGRALPPEPPYTGGTDERLAMIMYTSGSTGLPKGAMYTERMLCKLWTNELMPDFADTPVLNVNFMPLNHLGGRIPLSTAFQAGGTSYFVPESDLSTLFEDWNLVRPTEMGLVPRVAEMLYQRYQSAVDRRVAQGAEPESAQAEARTELREQVLGGRIVTAFCGTAPLAAEMRGFIEACLDVHVLDGYGLTEVGMVTKDGRITRPPVLDYQLVDVPELGYFLTDKPFPRGELLVKSQTATPGYFKRPDVTANAFDADGYYRTGDVMAELEPDRLAYVDRRNNVLKLAQGEFVAVARLEAVFSSAALIRQIFVYGNSERPYLLAVIVPTAEALERFADDAGGLRAALRESLRQSGKLAELQSYEVPADFLIEPEPFSEDNGLLSGVGKLLRPRLKERYGERLDQLYADLAANRESELRALRESAADRPVIETLARAAEALLGLAGGPPEPGALFVELGGDSLSALTFSNLLQDIFEVEVPVGMIIGPATDLGQLAEYVEAERASGSRRPAFATVHGRDATEVRAADLTLDRFIDAHTLAAAPQLPRVTGTPRTVLLTGANGYLGRFLCLEWLERLAETGGKLICVVRGTDATAAAARLEDVYRSGDPRLVDRFRELAADHLEVLAGDIGEPNLGLDQATWDGLARGVDLIVHPAALVNHVLPYDQLFGPNVVGTAEVIRLAITARIKPVTYLSTVAVAMSVDPAEFAEDGDIRAVSPVRPIEASYANGYANSKWAGEVLLREAHDLCGLPVAVFRSDMILAHSRYAGQLNLPDAFTRLIFSLLVTGIAPSSFYETPDTGGRAVAHYDGLPADFVAEAVTALGEQLATAAEDAGPAEAFRSYDVMNPHDDGISLDVFVDWLIADGHDIRRIDDYDEWLARFGTALRALPDKHRQRSVLPLLDAYRNPAKPLRGAPAPTDVFRGAVRAAKLGADKDIPHLSADLIAKYVFDLRLLGLV</sequence>
<dbReference type="CDD" id="cd05235">
    <property type="entry name" value="SDR_e1"/>
    <property type="match status" value="1"/>
</dbReference>
<dbReference type="GO" id="GO:0031177">
    <property type="term" value="F:phosphopantetheine binding"/>
    <property type="evidence" value="ECO:0007669"/>
    <property type="project" value="UniProtKB-UniRule"/>
</dbReference>
<feature type="binding site" evidence="5">
    <location>
        <position position="628"/>
    </location>
    <ligand>
        <name>AMP</name>
        <dbReference type="ChEBI" id="CHEBI:456215"/>
    </ligand>
</feature>
<dbReference type="SUPFAM" id="SSF51735">
    <property type="entry name" value="NAD(P)-binding Rossmann-fold domains"/>
    <property type="match status" value="1"/>
</dbReference>
<feature type="binding site" evidence="5">
    <location>
        <position position="406"/>
    </location>
    <ligand>
        <name>AMP</name>
        <dbReference type="ChEBI" id="CHEBI:456215"/>
    </ligand>
</feature>
<feature type="binding site" evidence="5">
    <location>
        <position position="827"/>
    </location>
    <ligand>
        <name>NADP(+)</name>
        <dbReference type="ChEBI" id="CHEBI:58349"/>
    </ligand>
</feature>
<feature type="binding site" evidence="5">
    <location>
        <begin position="517"/>
        <end position="520"/>
    </location>
    <ligand>
        <name>AMP</name>
        <dbReference type="ChEBI" id="CHEBI:456215"/>
    </ligand>
</feature>
<feature type="binding site" evidence="5">
    <location>
        <position position="526"/>
    </location>
    <ligand>
        <name>AMP</name>
        <dbReference type="ChEBI" id="CHEBI:456215"/>
    </ligand>
</feature>
<evidence type="ECO:0000256" key="1">
    <source>
        <dbReference type="ARBA" id="ARBA00022450"/>
    </source>
</evidence>
<keyword evidence="9" id="KW-1185">Reference proteome</keyword>
<keyword evidence="2 5" id="KW-0597">Phosphoprotein</keyword>